<dbReference type="PROSITE" id="PS51157">
    <property type="entry name" value="ZF_UBR"/>
    <property type="match status" value="1"/>
</dbReference>
<comment type="pathway">
    <text evidence="2 10">Protein modification; protein ubiquitination.</text>
</comment>
<dbReference type="GO" id="GO:0071596">
    <property type="term" value="P:ubiquitin-dependent protein catabolic process via the N-end rule pathway"/>
    <property type="evidence" value="ECO:0007669"/>
    <property type="project" value="UniProtKB-UniRule"/>
</dbReference>
<proteinExistence type="inferred from homology"/>
<keyword evidence="13" id="KW-1185">Reference proteome</keyword>
<keyword evidence="3 10" id="KW-0808">Transferase</keyword>
<evidence type="ECO:0000313" key="14">
    <source>
        <dbReference type="RefSeq" id="XP_031568734.1"/>
    </source>
</evidence>
<comment type="catalytic activity">
    <reaction evidence="1 10">
        <text>S-ubiquitinyl-[E2 ubiquitin-conjugating enzyme]-L-cysteine + [acceptor protein]-L-lysine = [E2 ubiquitin-conjugating enzyme]-L-cysteine + N(6)-ubiquitinyl-[acceptor protein]-L-lysine.</text>
        <dbReference type="EC" id="2.3.2.27"/>
    </reaction>
</comment>
<dbReference type="PANTHER" id="PTHR21497:SF39">
    <property type="entry name" value="E3 UBIQUITIN-PROTEIN LIGASE UBR3"/>
    <property type="match status" value="1"/>
</dbReference>
<dbReference type="GeneID" id="116303343"/>
<dbReference type="UniPathway" id="UPA00143"/>
<dbReference type="GO" id="GO:0061630">
    <property type="term" value="F:ubiquitin protein ligase activity"/>
    <property type="evidence" value="ECO:0007669"/>
    <property type="project" value="UniProtKB-UniRule"/>
</dbReference>
<evidence type="ECO:0000313" key="13">
    <source>
        <dbReference type="Proteomes" id="UP000515163"/>
    </source>
</evidence>
<dbReference type="KEGG" id="aten:116303343"/>
<evidence type="ECO:0000256" key="5">
    <source>
        <dbReference type="ARBA" id="ARBA00022771"/>
    </source>
</evidence>
<dbReference type="Gene3D" id="2.10.110.30">
    <property type="match status" value="1"/>
</dbReference>
<keyword evidence="6 10" id="KW-0833">Ubl conjugation pathway</keyword>
<name>A0A6P8IPB9_ACTTE</name>
<dbReference type="CDD" id="cd19673">
    <property type="entry name" value="UBR-box_UBR3"/>
    <property type="match status" value="1"/>
</dbReference>
<dbReference type="InterPro" id="IPR003126">
    <property type="entry name" value="Znf_UBR"/>
</dbReference>
<feature type="non-terminal residue" evidence="14">
    <location>
        <position position="497"/>
    </location>
</feature>
<dbReference type="EC" id="2.3.2.27" evidence="10"/>
<comment type="similarity">
    <text evidence="8 10">Belongs to the E3 ubiquitin-protein ligase UBR1-like family.</text>
</comment>
<accession>A0A6P8IPB9</accession>
<evidence type="ECO:0000259" key="12">
    <source>
        <dbReference type="PROSITE" id="PS51157"/>
    </source>
</evidence>
<evidence type="ECO:0000256" key="1">
    <source>
        <dbReference type="ARBA" id="ARBA00000900"/>
    </source>
</evidence>
<dbReference type="PANTHER" id="PTHR21497">
    <property type="entry name" value="UBIQUITIN LIGASE E3 ALPHA-RELATED"/>
    <property type="match status" value="1"/>
</dbReference>
<evidence type="ECO:0000256" key="3">
    <source>
        <dbReference type="ARBA" id="ARBA00022679"/>
    </source>
</evidence>
<dbReference type="AlphaFoldDB" id="A0A6P8IPB9"/>
<evidence type="ECO:0000256" key="7">
    <source>
        <dbReference type="ARBA" id="ARBA00022833"/>
    </source>
</evidence>
<dbReference type="GO" id="GO:0005737">
    <property type="term" value="C:cytoplasm"/>
    <property type="evidence" value="ECO:0007669"/>
    <property type="project" value="TreeGrafter"/>
</dbReference>
<dbReference type="InterPro" id="IPR039164">
    <property type="entry name" value="UBR1-like"/>
</dbReference>
<evidence type="ECO:0000256" key="2">
    <source>
        <dbReference type="ARBA" id="ARBA00004906"/>
    </source>
</evidence>
<comment type="function">
    <text evidence="10">Ubiquitin ligase protein which is a component of the N-end rule pathway. Recognizes and binds to proteins bearing specific N-terminal residues that are destabilizing according to the N-end rule, leading to their ubiquitination and subsequent degradation.</text>
</comment>
<dbReference type="GO" id="GO:0016567">
    <property type="term" value="P:protein ubiquitination"/>
    <property type="evidence" value="ECO:0007669"/>
    <property type="project" value="UniProtKB-UniRule"/>
</dbReference>
<dbReference type="RefSeq" id="XP_031568734.1">
    <property type="nucleotide sequence ID" value="XM_031712874.1"/>
</dbReference>
<reference evidence="14" key="1">
    <citation type="submission" date="2025-08" db="UniProtKB">
        <authorList>
            <consortium name="RefSeq"/>
        </authorList>
    </citation>
    <scope>IDENTIFICATION</scope>
    <source>
        <tissue evidence="14">Tentacle</tissue>
    </source>
</reference>
<keyword evidence="5 10" id="KW-0863">Zinc-finger</keyword>
<dbReference type="SMART" id="SM00396">
    <property type="entry name" value="ZnF_UBR1"/>
    <property type="match status" value="1"/>
</dbReference>
<evidence type="ECO:0000256" key="4">
    <source>
        <dbReference type="ARBA" id="ARBA00022723"/>
    </source>
</evidence>
<dbReference type="InParanoid" id="A0A6P8IPB9"/>
<dbReference type="Pfam" id="PF02207">
    <property type="entry name" value="zf-UBR"/>
    <property type="match status" value="1"/>
</dbReference>
<feature type="zinc finger region" description="UBR-type" evidence="9">
    <location>
        <begin position="73"/>
        <end position="164"/>
    </location>
</feature>
<feature type="region of interest" description="Disordered" evidence="11">
    <location>
        <begin position="185"/>
        <end position="213"/>
    </location>
</feature>
<dbReference type="GO" id="GO:0008270">
    <property type="term" value="F:zinc ion binding"/>
    <property type="evidence" value="ECO:0007669"/>
    <property type="project" value="UniProtKB-UniRule"/>
</dbReference>
<dbReference type="OrthoDB" id="15304at2759"/>
<dbReference type="FunFam" id="2.10.110.30:FF:000002">
    <property type="entry name" value="Putative e3 ubiquitin-protein ligase ubr3"/>
    <property type="match status" value="1"/>
</dbReference>
<evidence type="ECO:0000256" key="8">
    <source>
        <dbReference type="ARBA" id="ARBA00046341"/>
    </source>
</evidence>
<organism evidence="13 14">
    <name type="scientific">Actinia tenebrosa</name>
    <name type="common">Australian red waratah sea anemone</name>
    <dbReference type="NCBI Taxonomy" id="6105"/>
    <lineage>
        <taxon>Eukaryota</taxon>
        <taxon>Metazoa</taxon>
        <taxon>Cnidaria</taxon>
        <taxon>Anthozoa</taxon>
        <taxon>Hexacorallia</taxon>
        <taxon>Actiniaria</taxon>
        <taxon>Actiniidae</taxon>
        <taxon>Actinia</taxon>
    </lineage>
</organism>
<gene>
    <name evidence="14" type="primary">LOC116303343</name>
</gene>
<keyword evidence="4 10" id="KW-0479">Metal-binding</keyword>
<feature type="compositionally biased region" description="Polar residues" evidence="11">
    <location>
        <begin position="185"/>
        <end position="200"/>
    </location>
</feature>
<sequence length="497" mass="56336">MMADRVKQSTAANFKAHCNTDKGRKEIRGFLDGILKTRESLDEHKKSWCWWLIAGGKTPEEFKVTVKSYDNPTICGLVWNRNFVAYRCRDCGISPCMSICADCFHAGNHEGHDFNMFKSQAGGACDCGDESVMLKSGSGVNSGMMEDANNLAEFLMSICETDTLKNVVAECFMMRISEVENGNKARQSAASSGQTSLVNTRSRSSSSFGKEDSFDSISSIDTCDDEDLNQTYVDFMMDFVTKLEFPQKLITFLLHLLPCKKYKECFTRVFCQHYQKIAKTLVSTTQGGPSVEQLANRVVHVSVQLYSNKHLAEKMVREQNLLHVMVKVLHDMIKPSLQPFKRGQVISPQVVVNCDNRALSEHCYWPIVSDFINILSHKSVAEVFLKDHDLIRQWIKFIQYLTGMNISHRKLITHIEFEPTVYYTSFSVELEAALSPLWSLINACKILNSPAYARNMITNITDSLKSWYSSSSAIMPRRSEVTFHLPLHRYLSGFLSL</sequence>
<protein>
    <recommendedName>
        <fullName evidence="10">E3 ubiquitin-protein ligase</fullName>
        <ecNumber evidence="10">2.3.2.27</ecNumber>
    </recommendedName>
</protein>
<keyword evidence="7 10" id="KW-0862">Zinc</keyword>
<evidence type="ECO:0000256" key="9">
    <source>
        <dbReference type="PROSITE-ProRule" id="PRU00508"/>
    </source>
</evidence>
<dbReference type="GO" id="GO:0000151">
    <property type="term" value="C:ubiquitin ligase complex"/>
    <property type="evidence" value="ECO:0007669"/>
    <property type="project" value="TreeGrafter"/>
</dbReference>
<evidence type="ECO:0000256" key="10">
    <source>
        <dbReference type="RuleBase" id="RU366018"/>
    </source>
</evidence>
<evidence type="ECO:0000256" key="11">
    <source>
        <dbReference type="SAM" id="MobiDB-lite"/>
    </source>
</evidence>
<dbReference type="Proteomes" id="UP000515163">
    <property type="component" value="Unplaced"/>
</dbReference>
<evidence type="ECO:0000256" key="6">
    <source>
        <dbReference type="ARBA" id="ARBA00022786"/>
    </source>
</evidence>
<feature type="domain" description="UBR-type" evidence="12">
    <location>
        <begin position="73"/>
        <end position="164"/>
    </location>
</feature>